<accession>A0A1W1CP75</accession>
<protein>
    <submittedName>
        <fullName evidence="1">Uncharacterized protein</fullName>
    </submittedName>
</protein>
<proteinExistence type="predicted"/>
<organism evidence="1">
    <name type="scientific">hydrothermal vent metagenome</name>
    <dbReference type="NCBI Taxonomy" id="652676"/>
    <lineage>
        <taxon>unclassified sequences</taxon>
        <taxon>metagenomes</taxon>
        <taxon>ecological metagenomes</taxon>
    </lineage>
</organism>
<sequence>MKNILLSTFATFALLQTTVNADAITEQLTEVIKAYEDIDIKKLKMQLL</sequence>
<dbReference type="EMBL" id="FPHM01000111">
    <property type="protein sequence ID" value="SFV67502.1"/>
    <property type="molecule type" value="Genomic_DNA"/>
</dbReference>
<dbReference type="AlphaFoldDB" id="A0A1W1CP75"/>
<reference evidence="1" key="1">
    <citation type="submission" date="2016-10" db="EMBL/GenBank/DDBJ databases">
        <authorList>
            <person name="de Groot N.N."/>
        </authorList>
    </citation>
    <scope>NUCLEOTIDE SEQUENCE</scope>
</reference>
<evidence type="ECO:0000313" key="1">
    <source>
        <dbReference type="EMBL" id="SFV67502.1"/>
    </source>
</evidence>
<name>A0A1W1CP75_9ZZZZ</name>
<gene>
    <name evidence="1" type="ORF">MNB_SV-13-1053</name>
</gene>